<feature type="transmembrane region" description="Helical" evidence="14">
    <location>
        <begin position="225"/>
        <end position="245"/>
    </location>
</feature>
<evidence type="ECO:0000256" key="12">
    <source>
        <dbReference type="ARBA" id="ARBA00023136"/>
    </source>
</evidence>
<dbReference type="Pfam" id="PF03824">
    <property type="entry name" value="NicO"/>
    <property type="match status" value="1"/>
</dbReference>
<dbReference type="GO" id="GO:0006824">
    <property type="term" value="P:cobalt ion transport"/>
    <property type="evidence" value="ECO:0007669"/>
    <property type="project" value="UniProtKB-KW"/>
</dbReference>
<feature type="transmembrane region" description="Helical" evidence="14">
    <location>
        <begin position="107"/>
        <end position="131"/>
    </location>
</feature>
<dbReference type="GO" id="GO:0046583">
    <property type="term" value="F:monoatomic cation efflux transmembrane transporter activity"/>
    <property type="evidence" value="ECO:0007669"/>
    <property type="project" value="TreeGrafter"/>
</dbReference>
<keyword evidence="12 14" id="KW-0472">Membrane</keyword>
<dbReference type="GO" id="GO:0015099">
    <property type="term" value="F:nickel cation transmembrane transporter activity"/>
    <property type="evidence" value="ECO:0007669"/>
    <property type="project" value="UniProtKB-UniRule"/>
</dbReference>
<feature type="transmembrane region" description="Helical" evidence="14">
    <location>
        <begin position="251"/>
        <end position="278"/>
    </location>
</feature>
<gene>
    <name evidence="15" type="ORF">HYN51_13865</name>
</gene>
<sequence length="335" mass="36785">MPLIKRKPNNFSGRFWPLYLCLIILVLLAALVWLKWPDFLLQSSVWQKQLHQQLVSLLQQVKQFPLESGGMLMLFSFIYGVLHSAGPGHGKVIITAYLATHPLKLRASLLLTLAASLVQGVVAILLVTVVLSLFQLSTRTIHQSNFWMEKGSYLLIVLVGGILCCRAIRQLSRMAKQKSAPQMIKINSLTPLELGHVHSANCGCGHRHLPTADELEVSGGWKTNLAIILSIGIRPCSGAILVLLFSKVIDAYPWGIAAAMVMALGTATTISLLALFVHYARRLAEKVTATRQRPEWSKVALISFSLFGGVMLILFGLVLYYGVSPAVSGGLRYFG</sequence>
<reference evidence="15 16" key="1">
    <citation type="journal article" date="2019" name="Int. J. Syst. Evol. Microbiol.">
        <title>Limnobaculum parvum gen. nov., sp. nov., isolated from a freshwater lake.</title>
        <authorList>
            <person name="Baek C."/>
            <person name="Shin S.K."/>
            <person name="Yi H."/>
        </authorList>
    </citation>
    <scope>NUCLEOTIDE SEQUENCE [LARGE SCALE GENOMIC DNA]</scope>
    <source>
        <strain evidence="15 16">HYN0051</strain>
    </source>
</reference>
<evidence type="ECO:0000256" key="2">
    <source>
        <dbReference type="ARBA" id="ARBA00004651"/>
    </source>
</evidence>
<comment type="subcellular location">
    <subcellularLocation>
        <location evidence="2 14">Cell membrane</location>
        <topology evidence="2 14">Multi-pass membrane protein</topology>
    </subcellularLocation>
</comment>
<keyword evidence="5 14" id="KW-0813">Transport</keyword>
<keyword evidence="7" id="KW-0533">Nickel</keyword>
<comment type="function">
    <text evidence="1">Efflux system for nickel and cobalt.</text>
</comment>
<dbReference type="GO" id="GO:0010045">
    <property type="term" value="P:response to nickel cation"/>
    <property type="evidence" value="ECO:0007669"/>
    <property type="project" value="TreeGrafter"/>
</dbReference>
<evidence type="ECO:0000256" key="10">
    <source>
        <dbReference type="ARBA" id="ARBA00023065"/>
    </source>
</evidence>
<keyword evidence="6" id="KW-1003">Cell membrane</keyword>
<keyword evidence="8 14" id="KW-0812">Transmembrane</keyword>
<evidence type="ECO:0000313" key="16">
    <source>
        <dbReference type="Proteomes" id="UP000244908"/>
    </source>
</evidence>
<keyword evidence="11" id="KW-0921">Nickel transport</keyword>
<dbReference type="GO" id="GO:0032025">
    <property type="term" value="P:response to cobalt ion"/>
    <property type="evidence" value="ECO:0007669"/>
    <property type="project" value="TreeGrafter"/>
</dbReference>
<evidence type="ECO:0000256" key="6">
    <source>
        <dbReference type="ARBA" id="ARBA00022475"/>
    </source>
</evidence>
<evidence type="ECO:0000256" key="7">
    <source>
        <dbReference type="ARBA" id="ARBA00022596"/>
    </source>
</evidence>
<feature type="transmembrane region" description="Helical" evidence="14">
    <location>
        <begin position="151"/>
        <end position="168"/>
    </location>
</feature>
<feature type="transmembrane region" description="Helical" evidence="14">
    <location>
        <begin position="15"/>
        <end position="34"/>
    </location>
</feature>
<dbReference type="Proteomes" id="UP000244908">
    <property type="component" value="Chromosome"/>
</dbReference>
<evidence type="ECO:0000256" key="8">
    <source>
        <dbReference type="ARBA" id="ARBA00022692"/>
    </source>
</evidence>
<evidence type="ECO:0000256" key="13">
    <source>
        <dbReference type="ARBA" id="ARBA00023285"/>
    </source>
</evidence>
<dbReference type="EMBL" id="CP029185">
    <property type="protein sequence ID" value="AWH89537.1"/>
    <property type="molecule type" value="Genomic_DNA"/>
</dbReference>
<dbReference type="PANTHER" id="PTHR40659">
    <property type="entry name" value="NICKEL/COBALT EFFLUX SYSTEM RCNA"/>
    <property type="match status" value="1"/>
</dbReference>
<accession>A0A2Y9U0N6</accession>
<keyword evidence="4" id="KW-0171">Cobalt transport</keyword>
<dbReference type="PANTHER" id="PTHR40659:SF1">
    <property type="entry name" value="NICKEL_COBALT EFFLUX SYSTEM RCNA"/>
    <property type="match status" value="1"/>
</dbReference>
<keyword evidence="10" id="KW-0406">Ion transport</keyword>
<feature type="transmembrane region" description="Helical" evidence="14">
    <location>
        <begin position="299"/>
        <end position="323"/>
    </location>
</feature>
<dbReference type="AlphaFoldDB" id="A0A2Y9U0N6"/>
<evidence type="ECO:0000256" key="4">
    <source>
        <dbReference type="ARBA" id="ARBA00022426"/>
    </source>
</evidence>
<evidence type="ECO:0000256" key="5">
    <source>
        <dbReference type="ARBA" id="ARBA00022448"/>
    </source>
</evidence>
<name>A0A2Y9U0N6_9GAMM</name>
<evidence type="ECO:0000256" key="9">
    <source>
        <dbReference type="ARBA" id="ARBA00022989"/>
    </source>
</evidence>
<keyword evidence="9 14" id="KW-1133">Transmembrane helix</keyword>
<evidence type="ECO:0000256" key="11">
    <source>
        <dbReference type="ARBA" id="ARBA00023112"/>
    </source>
</evidence>
<evidence type="ECO:0000256" key="3">
    <source>
        <dbReference type="ARBA" id="ARBA00010428"/>
    </source>
</evidence>
<comment type="similarity">
    <text evidence="3">Belongs to the NiCoT transporter (TC 2.A.52) family. RcnA subfamily.</text>
</comment>
<dbReference type="InterPro" id="IPR051224">
    <property type="entry name" value="NiCoT_RcnA"/>
</dbReference>
<keyword evidence="16" id="KW-1185">Reference proteome</keyword>
<dbReference type="InterPro" id="IPR011541">
    <property type="entry name" value="Ni/Co_transpt_high_affinity"/>
</dbReference>
<evidence type="ECO:0000256" key="1">
    <source>
        <dbReference type="ARBA" id="ARBA00002510"/>
    </source>
</evidence>
<evidence type="ECO:0000313" key="15">
    <source>
        <dbReference type="EMBL" id="AWH89537.1"/>
    </source>
</evidence>
<organism evidence="15 16">
    <name type="scientific">Limnobaculum parvum</name>
    <dbReference type="NCBI Taxonomy" id="2172103"/>
    <lineage>
        <taxon>Bacteria</taxon>
        <taxon>Pseudomonadati</taxon>
        <taxon>Pseudomonadota</taxon>
        <taxon>Gammaproteobacteria</taxon>
        <taxon>Enterobacterales</taxon>
        <taxon>Budviciaceae</taxon>
        <taxon>Limnobaculum</taxon>
    </lineage>
</organism>
<feature type="transmembrane region" description="Helical" evidence="14">
    <location>
        <begin position="68"/>
        <end position="86"/>
    </location>
</feature>
<proteinExistence type="inferred from homology"/>
<dbReference type="GO" id="GO:0005886">
    <property type="term" value="C:plasma membrane"/>
    <property type="evidence" value="ECO:0007669"/>
    <property type="project" value="UniProtKB-SubCell"/>
</dbReference>
<dbReference type="OrthoDB" id="9812956at2"/>
<dbReference type="KEGG" id="lpv:HYN51_13865"/>
<dbReference type="RefSeq" id="WP_108901581.1">
    <property type="nucleotide sequence ID" value="NZ_CP029185.2"/>
</dbReference>
<protein>
    <recommendedName>
        <fullName evidence="14">Nickel/cobalt efflux system</fullName>
    </recommendedName>
</protein>
<evidence type="ECO:0000256" key="14">
    <source>
        <dbReference type="RuleBase" id="RU362101"/>
    </source>
</evidence>
<keyword evidence="13" id="KW-0170">Cobalt</keyword>